<dbReference type="PANTHER" id="PTHR44846:SF1">
    <property type="entry name" value="MANNOSYL-D-GLYCERATE TRANSPORT_METABOLISM SYSTEM REPRESSOR MNGR-RELATED"/>
    <property type="match status" value="1"/>
</dbReference>
<dbReference type="PRINTS" id="PR00035">
    <property type="entry name" value="HTHGNTR"/>
</dbReference>
<dbReference type="Pfam" id="PF07702">
    <property type="entry name" value="UTRA"/>
    <property type="match status" value="1"/>
</dbReference>
<feature type="domain" description="HTH gntR-type" evidence="4">
    <location>
        <begin position="9"/>
        <end position="77"/>
    </location>
</feature>
<proteinExistence type="predicted"/>
<sequence length="246" mass="27588">MTAPPLGLSLRHRDLADILSREIASGTPPVGERFPTEHELVARFGVGRHTVREALKLLTEQGLLGRRRKTGTVVLAASPISHYAHSLRDLLGLLDFAKNTVLDIRYDNLVTASEKTGTEFAGLPDHRWLRLAGIRSTRNDGRPLCWTEIFVPERFASARVDFRKGDRAIYERVLETQGLKLEYVEQDVTAVDLTQPMADLLAAGHVMAGLMVTRRYVAHTGDTFEISRNIYPAGRYSMRSLLRQRA</sequence>
<dbReference type="SUPFAM" id="SSF64288">
    <property type="entry name" value="Chorismate lyase-like"/>
    <property type="match status" value="1"/>
</dbReference>
<gene>
    <name evidence="5" type="ORF">E8L99_03525</name>
</gene>
<accession>A0A4D7QHG9</accession>
<keyword evidence="6" id="KW-1185">Reference proteome</keyword>
<dbReference type="KEGG" id="paqt:E8L99_03525"/>
<dbReference type="GO" id="GO:0045892">
    <property type="term" value="P:negative regulation of DNA-templated transcription"/>
    <property type="evidence" value="ECO:0007669"/>
    <property type="project" value="TreeGrafter"/>
</dbReference>
<dbReference type="Pfam" id="PF00392">
    <property type="entry name" value="GntR"/>
    <property type="match status" value="1"/>
</dbReference>
<dbReference type="InterPro" id="IPR000524">
    <property type="entry name" value="Tscrpt_reg_HTH_GntR"/>
</dbReference>
<evidence type="ECO:0000256" key="1">
    <source>
        <dbReference type="ARBA" id="ARBA00023015"/>
    </source>
</evidence>
<dbReference type="InterPro" id="IPR050679">
    <property type="entry name" value="Bact_HTH_transcr_reg"/>
</dbReference>
<dbReference type="InterPro" id="IPR036388">
    <property type="entry name" value="WH-like_DNA-bd_sf"/>
</dbReference>
<dbReference type="PROSITE" id="PS50949">
    <property type="entry name" value="HTH_GNTR"/>
    <property type="match status" value="1"/>
</dbReference>
<dbReference type="CDD" id="cd07377">
    <property type="entry name" value="WHTH_GntR"/>
    <property type="match status" value="1"/>
</dbReference>
<dbReference type="OrthoDB" id="7339934at2"/>
<protein>
    <submittedName>
        <fullName evidence="5">GntR family transcriptional regulator</fullName>
    </submittedName>
</protein>
<dbReference type="SUPFAM" id="SSF46785">
    <property type="entry name" value="Winged helix' DNA-binding domain"/>
    <property type="match status" value="1"/>
</dbReference>
<organism evidence="5 6">
    <name type="scientific">Phreatobacter aquaticus</name>
    <dbReference type="NCBI Taxonomy" id="2570229"/>
    <lineage>
        <taxon>Bacteria</taxon>
        <taxon>Pseudomonadati</taxon>
        <taxon>Pseudomonadota</taxon>
        <taxon>Alphaproteobacteria</taxon>
        <taxon>Hyphomicrobiales</taxon>
        <taxon>Phreatobacteraceae</taxon>
        <taxon>Phreatobacter</taxon>
    </lineage>
</organism>
<evidence type="ECO:0000259" key="4">
    <source>
        <dbReference type="PROSITE" id="PS50949"/>
    </source>
</evidence>
<dbReference type="Gene3D" id="1.10.10.10">
    <property type="entry name" value="Winged helix-like DNA-binding domain superfamily/Winged helix DNA-binding domain"/>
    <property type="match status" value="1"/>
</dbReference>
<dbReference type="GO" id="GO:0003677">
    <property type="term" value="F:DNA binding"/>
    <property type="evidence" value="ECO:0007669"/>
    <property type="project" value="UniProtKB-KW"/>
</dbReference>
<evidence type="ECO:0000313" key="6">
    <source>
        <dbReference type="Proteomes" id="UP000298588"/>
    </source>
</evidence>
<keyword evidence="3" id="KW-0804">Transcription</keyword>
<dbReference type="InterPro" id="IPR028978">
    <property type="entry name" value="Chorismate_lyase_/UTRA_dom_sf"/>
</dbReference>
<name>A0A4D7QHG9_9HYPH</name>
<dbReference type="Proteomes" id="UP000298588">
    <property type="component" value="Chromosome"/>
</dbReference>
<evidence type="ECO:0000256" key="2">
    <source>
        <dbReference type="ARBA" id="ARBA00023125"/>
    </source>
</evidence>
<dbReference type="SMART" id="SM00345">
    <property type="entry name" value="HTH_GNTR"/>
    <property type="match status" value="1"/>
</dbReference>
<evidence type="ECO:0000256" key="3">
    <source>
        <dbReference type="ARBA" id="ARBA00023163"/>
    </source>
</evidence>
<keyword evidence="1" id="KW-0805">Transcription regulation</keyword>
<dbReference type="RefSeq" id="WP_137098248.1">
    <property type="nucleotide sequence ID" value="NZ_CP039865.1"/>
</dbReference>
<dbReference type="InterPro" id="IPR011663">
    <property type="entry name" value="UTRA"/>
</dbReference>
<dbReference type="SMART" id="SM00866">
    <property type="entry name" value="UTRA"/>
    <property type="match status" value="1"/>
</dbReference>
<keyword evidence="2" id="KW-0238">DNA-binding</keyword>
<dbReference type="InterPro" id="IPR036390">
    <property type="entry name" value="WH_DNA-bd_sf"/>
</dbReference>
<dbReference type="EMBL" id="CP039865">
    <property type="protein sequence ID" value="QCK84914.1"/>
    <property type="molecule type" value="Genomic_DNA"/>
</dbReference>
<reference evidence="5 6" key="1">
    <citation type="submission" date="2019-04" db="EMBL/GenBank/DDBJ databases">
        <title>Phreatobacter aquaticus sp. nov.</title>
        <authorList>
            <person name="Choi A."/>
            <person name="Baek K."/>
        </authorList>
    </citation>
    <scope>NUCLEOTIDE SEQUENCE [LARGE SCALE GENOMIC DNA]</scope>
    <source>
        <strain evidence="5 6">NMCR1094</strain>
    </source>
</reference>
<dbReference type="AlphaFoldDB" id="A0A4D7QHG9"/>
<dbReference type="Gene3D" id="3.40.1410.10">
    <property type="entry name" value="Chorismate lyase-like"/>
    <property type="match status" value="1"/>
</dbReference>
<evidence type="ECO:0000313" key="5">
    <source>
        <dbReference type="EMBL" id="QCK84914.1"/>
    </source>
</evidence>
<dbReference type="GO" id="GO:0003700">
    <property type="term" value="F:DNA-binding transcription factor activity"/>
    <property type="evidence" value="ECO:0007669"/>
    <property type="project" value="InterPro"/>
</dbReference>
<dbReference type="PANTHER" id="PTHR44846">
    <property type="entry name" value="MANNOSYL-D-GLYCERATE TRANSPORT/METABOLISM SYSTEM REPRESSOR MNGR-RELATED"/>
    <property type="match status" value="1"/>
</dbReference>